<dbReference type="RefSeq" id="XP_020045050.1">
    <property type="nucleotide sequence ID" value="XM_020193987.1"/>
</dbReference>
<protein>
    <submittedName>
        <fullName evidence="5">Ribosomal protein L22</fullName>
    </submittedName>
</protein>
<dbReference type="PANTHER" id="PTHR13501">
    <property type="entry name" value="CHLOROPLAST 50S RIBOSOMAL PROTEIN L22-RELATED"/>
    <property type="match status" value="1"/>
</dbReference>
<dbReference type="Proteomes" id="UP000095038">
    <property type="component" value="Unassembled WGS sequence"/>
</dbReference>
<dbReference type="Pfam" id="PF00237">
    <property type="entry name" value="Ribosomal_L22"/>
    <property type="match status" value="1"/>
</dbReference>
<evidence type="ECO:0000256" key="2">
    <source>
        <dbReference type="ARBA" id="ARBA00022980"/>
    </source>
</evidence>
<dbReference type="SUPFAM" id="SSF54843">
    <property type="entry name" value="Ribosomal protein L22"/>
    <property type="match status" value="1"/>
</dbReference>
<reference evidence="6" key="1">
    <citation type="submission" date="2016-05" db="EMBL/GenBank/DDBJ databases">
        <title>Comparative genomics of biotechnologically important yeasts.</title>
        <authorList>
            <consortium name="DOE Joint Genome Institute"/>
            <person name="Riley R."/>
            <person name="Haridas S."/>
            <person name="Wolfe K.H."/>
            <person name="Lopes M.R."/>
            <person name="Hittinger C.T."/>
            <person name="Goker M."/>
            <person name="Salamov A."/>
            <person name="Wisecaver J."/>
            <person name="Long T.M."/>
            <person name="Aerts A.L."/>
            <person name="Barry K."/>
            <person name="Choi C."/>
            <person name="Clum A."/>
            <person name="Coughlan A.Y."/>
            <person name="Deshpande S."/>
            <person name="Douglass A.P."/>
            <person name="Hanson S.J."/>
            <person name="Klenk H.-P."/>
            <person name="Labutti K."/>
            <person name="Lapidus A."/>
            <person name="Lindquist E."/>
            <person name="Lipzen A."/>
            <person name="Meier-Kolthoff J.P."/>
            <person name="Ohm R.A."/>
            <person name="Otillar R.P."/>
            <person name="Pangilinan J."/>
            <person name="Peng Y."/>
            <person name="Rokas A."/>
            <person name="Rosa C.A."/>
            <person name="Scheuner C."/>
            <person name="Sibirny A.A."/>
            <person name="Slot J.C."/>
            <person name="Stielow J.B."/>
            <person name="Sun H."/>
            <person name="Kurtzman C.P."/>
            <person name="Blackwell M."/>
            <person name="Grigoriev I.V."/>
            <person name="Jeffries T.W."/>
        </authorList>
    </citation>
    <scope>NUCLEOTIDE SEQUENCE [LARGE SCALE GENOMIC DNA]</scope>
    <source>
        <strain evidence="6">DSM 1968</strain>
    </source>
</reference>
<keyword evidence="3 4" id="KW-0687">Ribonucleoprotein</keyword>
<accession>A0A1D2VB99</accession>
<dbReference type="InterPro" id="IPR047867">
    <property type="entry name" value="Ribosomal_uL22_bac/org-type"/>
</dbReference>
<evidence type="ECO:0000256" key="4">
    <source>
        <dbReference type="RuleBase" id="RU004005"/>
    </source>
</evidence>
<dbReference type="OrthoDB" id="416470at2759"/>
<dbReference type="GO" id="GO:0003735">
    <property type="term" value="F:structural constituent of ribosome"/>
    <property type="evidence" value="ECO:0007669"/>
    <property type="project" value="InterPro"/>
</dbReference>
<sequence length="349" mass="39905">MLFNNVKQTTSRLSNYMNLLLNRASLHQLPGITTCKAAGSFNNFHVLKYFSSFSIQNDEKKNSIFSDLTTVDNNTKTEALTNRIAEGFDAIGSHEELPASKTENNLEDIDEETAQRIKLVKETEKAKKRIQKVEDDPELVEFNKKFIINQAADDLLSPLKRKVYLANVGKFGFFKNNQNIQVEGKSYVLNLTKEEIQSLEPSIYLKSFRLIGSTKKALHIVRLLRGLTLKAAIAQTQFIEKKVAKEFSPILESAIETAKTYNLNANDLYVSEIWAGSDGETEKGLDPKNKGRFGIKRFRRHHIKAVLRTSQTLKRLNYEKLELQKKKKPAFTPLRNLGITTRQSQFMKW</sequence>
<keyword evidence="2 4" id="KW-0689">Ribosomal protein</keyword>
<dbReference type="EMBL" id="KV454490">
    <property type="protein sequence ID" value="ODV58743.1"/>
    <property type="molecule type" value="Genomic_DNA"/>
</dbReference>
<organism evidence="5 6">
    <name type="scientific">Ascoidea rubescens DSM 1968</name>
    <dbReference type="NCBI Taxonomy" id="1344418"/>
    <lineage>
        <taxon>Eukaryota</taxon>
        <taxon>Fungi</taxon>
        <taxon>Dikarya</taxon>
        <taxon>Ascomycota</taxon>
        <taxon>Saccharomycotina</taxon>
        <taxon>Saccharomycetes</taxon>
        <taxon>Ascoideaceae</taxon>
        <taxon>Ascoidea</taxon>
    </lineage>
</organism>
<dbReference type="GO" id="GO:0005762">
    <property type="term" value="C:mitochondrial large ribosomal subunit"/>
    <property type="evidence" value="ECO:0007669"/>
    <property type="project" value="TreeGrafter"/>
</dbReference>
<proteinExistence type="inferred from homology"/>
<dbReference type="AlphaFoldDB" id="A0A1D2VB99"/>
<evidence type="ECO:0000313" key="6">
    <source>
        <dbReference type="Proteomes" id="UP000095038"/>
    </source>
</evidence>
<dbReference type="PANTHER" id="PTHR13501:SF8">
    <property type="entry name" value="LARGE RIBOSOMAL SUBUNIT PROTEIN UL22M"/>
    <property type="match status" value="1"/>
</dbReference>
<dbReference type="FunCoup" id="A0A1D2VB99">
    <property type="interactions" value="310"/>
</dbReference>
<name>A0A1D2VB99_9ASCO</name>
<dbReference type="STRING" id="1344418.A0A1D2VB99"/>
<dbReference type="InterPro" id="IPR036394">
    <property type="entry name" value="Ribosomal_uL22_sf"/>
</dbReference>
<dbReference type="InParanoid" id="A0A1D2VB99"/>
<dbReference type="GO" id="GO:0006412">
    <property type="term" value="P:translation"/>
    <property type="evidence" value="ECO:0007669"/>
    <property type="project" value="InterPro"/>
</dbReference>
<keyword evidence="6" id="KW-1185">Reference proteome</keyword>
<evidence type="ECO:0000256" key="3">
    <source>
        <dbReference type="ARBA" id="ARBA00023274"/>
    </source>
</evidence>
<evidence type="ECO:0000313" key="5">
    <source>
        <dbReference type="EMBL" id="ODV58743.1"/>
    </source>
</evidence>
<evidence type="ECO:0000256" key="1">
    <source>
        <dbReference type="ARBA" id="ARBA00009451"/>
    </source>
</evidence>
<comment type="similarity">
    <text evidence="1 4">Belongs to the universal ribosomal protein uL22 family.</text>
</comment>
<dbReference type="InterPro" id="IPR001063">
    <property type="entry name" value="Ribosomal_uL22"/>
</dbReference>
<gene>
    <name evidence="5" type="ORF">ASCRUDRAFT_77740</name>
</gene>
<dbReference type="Gene3D" id="3.90.470.10">
    <property type="entry name" value="Ribosomal protein L22/L17"/>
    <property type="match status" value="1"/>
</dbReference>
<dbReference type="GeneID" id="30967623"/>